<dbReference type="PANTHER" id="PTHR43370:SF1">
    <property type="entry name" value="GUANOSINE ABC TRANSPORTER PERMEASE PROTEIN NUPQ"/>
    <property type="match status" value="1"/>
</dbReference>
<evidence type="ECO:0000256" key="6">
    <source>
        <dbReference type="SAM" id="Phobius"/>
    </source>
</evidence>
<feature type="transmembrane region" description="Helical" evidence="6">
    <location>
        <begin position="138"/>
        <end position="158"/>
    </location>
</feature>
<evidence type="ECO:0000256" key="2">
    <source>
        <dbReference type="ARBA" id="ARBA00022475"/>
    </source>
</evidence>
<feature type="transmembrane region" description="Helical" evidence="6">
    <location>
        <begin position="269"/>
        <end position="287"/>
    </location>
</feature>
<comment type="subcellular location">
    <subcellularLocation>
        <location evidence="1">Cell membrane</location>
        <topology evidence="1">Multi-pass membrane protein</topology>
    </subcellularLocation>
</comment>
<evidence type="ECO:0000256" key="5">
    <source>
        <dbReference type="ARBA" id="ARBA00023136"/>
    </source>
</evidence>
<feature type="transmembrane region" description="Helical" evidence="6">
    <location>
        <begin position="99"/>
        <end position="118"/>
    </location>
</feature>
<evidence type="ECO:0000256" key="4">
    <source>
        <dbReference type="ARBA" id="ARBA00022989"/>
    </source>
</evidence>
<proteinExistence type="predicted"/>
<gene>
    <name evidence="7" type="ORF">HZY85_02375</name>
</gene>
<dbReference type="RefSeq" id="WP_179940495.1">
    <property type="nucleotide sequence ID" value="NZ_JACBYF010000003.1"/>
</dbReference>
<dbReference type="EMBL" id="JACBYF010000003">
    <property type="protein sequence ID" value="NYS47038.1"/>
    <property type="molecule type" value="Genomic_DNA"/>
</dbReference>
<dbReference type="Proteomes" id="UP000531840">
    <property type="component" value="Unassembled WGS sequence"/>
</dbReference>
<accession>A0ABX2T079</accession>
<dbReference type="InterPro" id="IPR001851">
    <property type="entry name" value="ABC_transp_permease"/>
</dbReference>
<feature type="transmembrane region" description="Helical" evidence="6">
    <location>
        <begin position="36"/>
        <end position="57"/>
    </location>
</feature>
<dbReference type="CDD" id="cd06580">
    <property type="entry name" value="TM_PBP1_transp_TpRbsC_like"/>
    <property type="match status" value="1"/>
</dbReference>
<evidence type="ECO:0000256" key="3">
    <source>
        <dbReference type="ARBA" id="ARBA00022692"/>
    </source>
</evidence>
<keyword evidence="8" id="KW-1185">Reference proteome</keyword>
<keyword evidence="4 6" id="KW-1133">Transmembrane helix</keyword>
<evidence type="ECO:0000256" key="1">
    <source>
        <dbReference type="ARBA" id="ARBA00004651"/>
    </source>
</evidence>
<evidence type="ECO:0000313" key="7">
    <source>
        <dbReference type="EMBL" id="NYS47038.1"/>
    </source>
</evidence>
<keyword evidence="3 6" id="KW-0812">Transmembrane</keyword>
<reference evidence="7 8" key="1">
    <citation type="submission" date="2020-07" db="EMBL/GenBank/DDBJ databases">
        <title>MOT database genomes.</title>
        <authorList>
            <person name="Joseph S."/>
            <person name="Aduse-Opoku J."/>
            <person name="Hashim A."/>
            <person name="Wade W."/>
            <person name="Curtis M."/>
        </authorList>
    </citation>
    <scope>NUCLEOTIDE SEQUENCE [LARGE SCALE GENOMIC DNA]</scope>
    <source>
        <strain evidence="7 8">CIP 106318</strain>
    </source>
</reference>
<organism evidence="7 8">
    <name type="scientific">Gemelliphila palaticanis</name>
    <dbReference type="NCBI Taxonomy" id="81950"/>
    <lineage>
        <taxon>Bacteria</taxon>
        <taxon>Bacillati</taxon>
        <taxon>Bacillota</taxon>
        <taxon>Bacilli</taxon>
        <taxon>Bacillales</taxon>
        <taxon>Gemellaceae</taxon>
        <taxon>Gemelliphila</taxon>
    </lineage>
</organism>
<evidence type="ECO:0000313" key="8">
    <source>
        <dbReference type="Proteomes" id="UP000531840"/>
    </source>
</evidence>
<feature type="transmembrane region" description="Helical" evidence="6">
    <location>
        <begin position="12"/>
        <end position="29"/>
    </location>
</feature>
<feature type="transmembrane region" description="Helical" evidence="6">
    <location>
        <begin position="63"/>
        <end position="87"/>
    </location>
</feature>
<dbReference type="Pfam" id="PF02653">
    <property type="entry name" value="BPD_transp_2"/>
    <property type="match status" value="1"/>
</dbReference>
<feature type="transmembrane region" description="Helical" evidence="6">
    <location>
        <begin position="189"/>
        <end position="210"/>
    </location>
</feature>
<dbReference type="PANTHER" id="PTHR43370">
    <property type="entry name" value="SUGAR ABC TRANSPORTER INTEGRAL MEMBRANE PROTEIN-RELATED"/>
    <property type="match status" value="1"/>
</dbReference>
<name>A0ABX2T079_9BACL</name>
<comment type="caution">
    <text evidence="7">The sequence shown here is derived from an EMBL/GenBank/DDBJ whole genome shotgun (WGS) entry which is preliminary data.</text>
</comment>
<protein>
    <submittedName>
        <fullName evidence="7">ABC transporter permease</fullName>
    </submittedName>
</protein>
<sequence>MDTFLSLLDSMLQYTAPILIAAIGGFYSEKSGVVNIALDGFVIFGAFIVSLFATEFFAGEPTIAQLIICLIIAAVSGGLMSLIHAFISINLKADQVISGTAINLITPAIALFLVNHYNGTYELLLKNGFPRYSIVGKLTVYPTIIIAIVLVGLTYYVIYKRPFGLRLRSVGENPQASDSLGLNVFKYRYIGVVISGCLSGLAGGIIATTFSQGFNASITVYGFGYLALAALIFGKYNPITVTLAALFFGGTKVFAEKVSILAPDLPVPVSFWNMFPFVATIIALIVFSKKSSAPEALGIPYDKGQR</sequence>
<keyword evidence="5 6" id="KW-0472">Membrane</keyword>
<keyword evidence="2" id="KW-1003">Cell membrane</keyword>